<feature type="domain" description="EGF-like" evidence="19">
    <location>
        <begin position="836"/>
        <end position="876"/>
    </location>
</feature>
<feature type="disulfide bond" evidence="13">
    <location>
        <begin position="1073"/>
        <end position="1088"/>
    </location>
</feature>
<feature type="domain" description="EGF-like" evidence="19">
    <location>
        <begin position="3039"/>
        <end position="3075"/>
    </location>
</feature>
<dbReference type="SMART" id="SM00181">
    <property type="entry name" value="EGF"/>
    <property type="match status" value="16"/>
</dbReference>
<feature type="disulfide bond" evidence="13">
    <location>
        <begin position="1021"/>
        <end position="1039"/>
    </location>
</feature>
<feature type="domain" description="EGF-like" evidence="19">
    <location>
        <begin position="2858"/>
        <end position="2900"/>
    </location>
</feature>
<feature type="chain" id="PRO_5041366345" evidence="17">
    <location>
        <begin position="25"/>
        <end position="3516"/>
    </location>
</feature>
<feature type="transmembrane region" description="Helical" evidence="16">
    <location>
        <begin position="3438"/>
        <end position="3456"/>
    </location>
</feature>
<feature type="domain" description="EGF-like" evidence="19">
    <location>
        <begin position="1013"/>
        <end position="1049"/>
    </location>
</feature>
<dbReference type="SMART" id="SM00179">
    <property type="entry name" value="EGF_CA"/>
    <property type="match status" value="3"/>
</dbReference>
<dbReference type="SUPFAM" id="SSF63825">
    <property type="entry name" value="YWTD domain"/>
    <property type="match status" value="7"/>
</dbReference>
<sequence>MLDTGVLLGLCWVLLAPHGSHVAAQADWSNNEVACGIGQFACDGHCVPLKWKCDGEQDCADGSDELSFCARCGSDEFRCQSGRCLPKRYLCDGTADCGSNGIDDDSDEDPSICLQKAACPPNFYSCRHETKCIHLSQFCNGIIDCTDHSDEHHKCEDWHNITCHYGVGLTYDGPVCYCPTDQISEGDRCVAEDKCGRRLRGHVPICSQICQNLPSGVTECECYEDFKPNGSYCNPREQSGSFVAVLGNTFVLTSTVQWEYFPTRFQRTINQNRRMIAAAADTKRNWICYVMAAVKADPLTYAFMECAKIAKKSSKIMKTDITASFPLDEIRVIQHDLIGDNWLFLIGRTRLLICKNEWLKMEKCRIVVDDVDIESFAVDPSVGLIFYSTVGKNAGVWRVTYENRTKLSMSDRQLQMPGGLAVDAFSQTLYYSDRYFERIFAVDYGRNGSVRSVLHDKRLKYSTTLTYFADFLYAPTRAELIRLDTLTSQSELVDFHTNVDGFFVNHNLTNKKGTNDCSACSEICVLNKNSSSTCLCQDGLTMKEGKCAASEITGNMLLYARQSPMWIHGVGLSGDSTGKILVKPTIPPVFSIKNAAVFTVDSVKALIYYYDDSQHAIYRRSMIGGNCTTVTNKGVHHITCMAFDSSSGNLYYGTKPNAEPAGITVMRPDVPELRGQLVKAVGGIHCLFVDSSSRYLFYSSTTQLRQHNIVRARLGGNSFEPTILVSFFSFNPLMMTVDVAARRVYWLDPFQYSLYRIDYDGGDAQKLPISIRSLHSFAAFSGQIIWADNNGVKRATPKSEDDYDIVPIDSLPITSQLYLLANTTTPPSKCLENYGGCEQLCYPETCISAKNCSVEARKCGCADGFIVDKNDPERCLAIQAGEGTKCDEKTQFMCTHTENCISKEKLCDGNWDCYDGSDEDIRGVCAGNFTCGQGEFRCDSMTCIPEYLVCDGRADCEDRSDEKWTVCRDHVQNCANGTFPCAVTKQCLPDSWRCDGRVDCPDRSDEKNCEARDCSVDEFQCLTGQCIPLHWVCDGRANCRDGSDEMHCHEGCRTGREFRCDASSACIDISVMCDGIVDCENGIDERNCANISSTRYCRKLNEYLCKREQRCIRRSAVCDGIEDCSDGQDERKCKGKACAVGLFACRSGDECVAGHLECDGVTDCTDGSDEHEHCSFDAKIVQARCRAPDITCRTFTGIVCLPAAKICDGVPDCFDAKDEEFCGYEQQQSCMEMECQEACYVQPHDGTYSTVCGCTANKTLNEDGRTCEATERRPCDFGACSQHCVVHSNRTSHCFCEQGYQMLSDGFTCRAIDSRRPFLLYSDRHTLMYLPSDAPHAVPLLPQLENAVSFDYLYQVNGTISIFWADVTLDTIFRVEVNGKTASNPCAIISTGLSTVEGIAVDWINDVIYWTDSHHDHIQAAKTDGSMRATVVKGEIHNPRDIVVDPSHGLMFWSDWQEENPRLERATMAGKNRTVIYKVSSIVNAGWPNGLACDIIAKRIYWVDAKSDTVHTVAYDGGGHVEVLRDHVFSTHPFSVDLFENHVYWTDWRINAIVRANKWNGSSIAAIFHTPMRPFYVKVVHRSKQPRILRNPCDKSNCSDLCLINGPGTYSCMCSQFRRFSNGSTSKCEEVKLAVLSSTRNSITGIDVGSGETIFNAAGFQDIRSLAATDEKVFMYDAFDDILWKYDTVDKEKRTVLTGDLSDCYGIAVDRVTGAVYYTSASENRAAIFVSNSGIRRSILESSSNKELKRPKYLLFLDNSASLLWLDVGYTPPKFFSAKGDGSKLAEIPLDTVNGLLDGITNMVYDKQGNRVLWVMSQKSTVVQMSLKTWKVTPYVYANGSSIDALTVDPWTGNILLVVDNVLVKKTYRSVSTNIWSSSTNMTTLTTREPFRVATIMDRTAVPKCGLKSCKHLCVRSAKDSYECLCPQGYIMEGGQCKVSSEILLIAGDKLLPTANGSTSVFLFHPAVAYKPWRKIAVDYKNELVYLMSEFELWVTHLNGSYTDRLLNSDDTLTAVTVDQNTGDVLVAAEVGRRIGEIIIVDPKRINDNIRVRLLVDEQGAVRHLEVDPMKGYIFWSRGCIKRANYDGTNISCIVNVTTYQFVLDTLKSQLCYLEESGDIHCVDYDGSNNQIVATFPVVDAVQSEMMIGKEKLYLVQRKVSTSNLLLVTEYKREAGGNFTQLNSYNTTTTLRFRATSLYKKAPKDLVPSACTQNNGGCEHLCVSNPNGKPHCLCAYALLQPNGSCVSNPSFISYSYGGIIDFVSVSPNTTVPRKTLRYPDIPRGITAVESDADRNQLILVDRSSNRIIVYRFTNNDWYSVADEVGEVEGISLDATNRELYYTRSTPPSIWRLSMSADDPASYPVIPTRVAFLGQGNKPRDIAVHPCRMLIFFTNSGTVPSIERMYYSGYKRERIVEDEIIGESRISIDFSAEKLYFAEITSAKIYRMDFDGKNKELVVPGALNRTTNTRRPFALALYNDWLIYGNIGSYVSTLELSIADKIDGLGERVIADTPTPVQSIAVSAKDIKKCGFDLCSSLKCSDECRLTARGEPHCACRGERKLQADNMTCIGNEFATKSCAENEFLCKLDEKCIPYEETCDRYPDCPHAEDEDVDMCRGHLLRSVTLSPPIFRHLCLPNLGSSGQRTCRPGYFDCGSGLCIAQSKKCDRNNDCLNFADEVDCECNENEFRCESGICIASNLRCDLKPDCNDASDEKNCPPRDCSNATEFDMPGLINCEGTTQCILPQWKCDGSNDCWDNSDEKDCDEIVLPILPGLRPCTSDEFTCGRTRSCLPRGWVCDGQKDCADGSDEMDCVNSCRTGLDFACRSGDCIHVDKKCDGVKDCPDGDDEVDCDTLLHDDCDVASFRCRNGRCISAEWTCDGADDCSDGGPGGVSSDEANCTGIFTKCALDEFLCRAPGTNHHICLSKVHQCDGFTDCASGSDENRTECSKAERCDEDFFRCRSGQCVPKGWICNGLPDCTDESDEDKQMCSARSSECAPDEVACMKGEKTTCISQEIICNHSHNCENLRYFAETMCGVNECKFDLCEEHCIDLPFAYRCECRPPKIVDPKNPARCIMGDQCSSSNCSQFCLEKGNGHYECACGSGFMLEADKHGCKLKSSLISPTLISIASEGLRMSSLRNSYQTLPISSTSGRVLAYSSRSSSVYWIDDKEVVGRTFTNGTTVFLASSMYDPDGLAVDEFSGNIYWTSKSRNAIMMSDSENLYTKTVYRRGPGVLPYALAIDSAHRTIFWSDIGKKPSLNRMSLINDDRGLDIVLDTSLIRPIALAVDPYSKRLFWIDQGLNYLGVCNYDGANRQVLGRKVGNALYGLDVFGDFLYFSDFTKGTVEKMHKLTGKNRTTVISGVTHVKGIQVVHPEKWPRKNRDNPCENNQTCTQICVPTITRQGYQCLCRDGMRYDDGICINLAQASIKTRDIDYATVRNFFIALLITSALVLLFFHKNRLYIATTPMINSTSWVGGQERYPLNIVTPDGGVENPVFESNEDTPMDPIETADNSHR</sequence>
<dbReference type="Gene3D" id="2.10.25.10">
    <property type="entry name" value="Laminin"/>
    <property type="match status" value="2"/>
</dbReference>
<comment type="caution">
    <text evidence="13">Lacks conserved residue(s) required for the propagation of feature annotation.</text>
</comment>
<feature type="domain" description="EGF-like" evidence="19">
    <location>
        <begin position="973"/>
        <end position="1010"/>
    </location>
</feature>
<proteinExistence type="predicted"/>
<keyword evidence="12" id="KW-0325">Glycoprotein</keyword>
<feature type="domain" description="EGF-like" evidence="19">
    <location>
        <begin position="1229"/>
        <end position="1268"/>
    </location>
</feature>
<dbReference type="InterPro" id="IPR051221">
    <property type="entry name" value="LDLR-related"/>
</dbReference>
<keyword evidence="8 16" id="KW-1133">Transmembrane helix</keyword>
<feature type="region of interest" description="Disordered" evidence="15">
    <location>
        <begin position="3492"/>
        <end position="3516"/>
    </location>
</feature>
<dbReference type="PROSITE" id="PS51120">
    <property type="entry name" value="LDLRB"/>
    <property type="match status" value="3"/>
</dbReference>
<reference evidence="20" key="1">
    <citation type="submission" date="2023-07" db="EMBL/GenBank/DDBJ databases">
        <authorList>
            <consortium name="CYATHOMIX"/>
        </authorList>
    </citation>
    <scope>NUCLEOTIDE SEQUENCE</scope>
    <source>
        <strain evidence="20">N/A</strain>
    </source>
</reference>
<keyword evidence="9 16" id="KW-0472">Membrane</keyword>
<keyword evidence="5 17" id="KW-0732">Signal</keyword>
<feature type="disulfide bond" evidence="13">
    <location>
        <begin position="938"/>
        <end position="956"/>
    </location>
</feature>
<feature type="disulfide bond" evidence="13">
    <location>
        <begin position="2836"/>
        <end position="2851"/>
    </location>
</feature>
<feature type="repeat" description="LDL-receptor class B" evidence="14">
    <location>
        <begin position="1406"/>
        <end position="1448"/>
    </location>
</feature>
<evidence type="ECO:0000256" key="12">
    <source>
        <dbReference type="ARBA" id="ARBA00023180"/>
    </source>
</evidence>
<evidence type="ECO:0000256" key="9">
    <source>
        <dbReference type="ARBA" id="ARBA00023136"/>
    </source>
</evidence>
<feature type="disulfide bond" evidence="13">
    <location>
        <begin position="72"/>
        <end position="84"/>
    </location>
</feature>
<dbReference type="GO" id="GO:0043235">
    <property type="term" value="C:receptor complex"/>
    <property type="evidence" value="ECO:0007669"/>
    <property type="project" value="TreeGrafter"/>
</dbReference>
<dbReference type="GO" id="GO:0016324">
    <property type="term" value="C:apical plasma membrane"/>
    <property type="evidence" value="ECO:0007669"/>
    <property type="project" value="TreeGrafter"/>
</dbReference>
<protein>
    <submittedName>
        <fullName evidence="20">Uncharacterized protein</fullName>
    </submittedName>
</protein>
<dbReference type="SUPFAM" id="SSF57424">
    <property type="entry name" value="LDL receptor-like module"/>
    <property type="match status" value="20"/>
</dbReference>
<evidence type="ECO:0000256" key="16">
    <source>
        <dbReference type="SAM" id="Phobius"/>
    </source>
</evidence>
<feature type="domain" description="EGF-like" evidence="19">
    <location>
        <begin position="2210"/>
        <end position="2246"/>
    </location>
</feature>
<dbReference type="GO" id="GO:0012505">
    <property type="term" value="C:endomembrane system"/>
    <property type="evidence" value="ECO:0007669"/>
    <property type="project" value="UniProtKB-SubCell"/>
</dbReference>
<keyword evidence="3" id="KW-0254">Endocytosis</keyword>
<dbReference type="Pfam" id="PF00057">
    <property type="entry name" value="Ldl_recept_a"/>
    <property type="match status" value="17"/>
</dbReference>
<feature type="domain" description="EGF-like" evidence="19">
    <location>
        <begin position="194"/>
        <end position="234"/>
    </location>
</feature>
<feature type="domain" description="EGF-like calcium-binding" evidence="18">
    <location>
        <begin position="3078"/>
        <end position="3115"/>
    </location>
</feature>
<feature type="domain" description="EGF-like" evidence="19">
    <location>
        <begin position="3385"/>
        <end position="3421"/>
    </location>
</feature>
<evidence type="ECO:0000256" key="7">
    <source>
        <dbReference type="ARBA" id="ARBA00022837"/>
    </source>
</evidence>
<evidence type="ECO:0000259" key="18">
    <source>
        <dbReference type="SMART" id="SM00179"/>
    </source>
</evidence>
<feature type="domain" description="EGF-like calcium-binding" evidence="18">
    <location>
        <begin position="3036"/>
        <end position="3075"/>
    </location>
</feature>
<dbReference type="EMBL" id="CATQJL010000112">
    <property type="protein sequence ID" value="CAJ0595778.1"/>
    <property type="molecule type" value="Genomic_DNA"/>
</dbReference>
<feature type="disulfide bond" evidence="13">
    <location>
        <begin position="2953"/>
        <end position="2965"/>
    </location>
</feature>
<comment type="caution">
    <text evidence="20">The sequence shown here is derived from an EMBL/GenBank/DDBJ whole genome shotgun (WGS) entry which is preliminary data.</text>
</comment>
<dbReference type="PANTHER" id="PTHR22722">
    <property type="entry name" value="LOW-DENSITY LIPOPROTEIN RECEPTOR-RELATED PROTEIN 2-RELATED"/>
    <property type="match status" value="1"/>
</dbReference>
<feature type="repeat" description="LDL-receptor class B" evidence="14">
    <location>
        <begin position="1360"/>
        <end position="1405"/>
    </location>
</feature>
<evidence type="ECO:0000313" key="20">
    <source>
        <dbReference type="EMBL" id="CAJ0595778.1"/>
    </source>
</evidence>
<dbReference type="SMART" id="SM00192">
    <property type="entry name" value="LDLa"/>
    <property type="match status" value="20"/>
</dbReference>
<dbReference type="InterPro" id="IPR011042">
    <property type="entry name" value="6-blade_b-propeller_TolB-like"/>
</dbReference>
<dbReference type="InterPro" id="IPR001881">
    <property type="entry name" value="EGF-like_Ca-bd_dom"/>
</dbReference>
<feature type="disulfide bond" evidence="13">
    <location>
        <begin position="2960"/>
        <end position="2978"/>
    </location>
</feature>
<dbReference type="Gene3D" id="2.120.10.30">
    <property type="entry name" value="TolB, C-terminal domain"/>
    <property type="match status" value="7"/>
</dbReference>
<evidence type="ECO:0000256" key="3">
    <source>
        <dbReference type="ARBA" id="ARBA00022583"/>
    </source>
</evidence>
<keyword evidence="2" id="KW-0245">EGF-like domain</keyword>
<comment type="subcellular location">
    <subcellularLocation>
        <location evidence="1">Membrane</location>
        <topology evidence="1">Single-pass membrane protein</topology>
    </subcellularLocation>
</comment>
<dbReference type="PROSITE" id="PS50068">
    <property type="entry name" value="LDLRA_2"/>
    <property type="match status" value="20"/>
</dbReference>
<feature type="disulfide bond" evidence="13">
    <location>
        <begin position="2797"/>
        <end position="2812"/>
    </location>
</feature>
<feature type="disulfide bond" evidence="13">
    <location>
        <begin position="2859"/>
        <end position="2871"/>
    </location>
</feature>
<dbReference type="GO" id="GO:0006898">
    <property type="term" value="P:receptor-mediated endocytosis"/>
    <property type="evidence" value="ECO:0007669"/>
    <property type="project" value="TreeGrafter"/>
</dbReference>
<evidence type="ECO:0000256" key="4">
    <source>
        <dbReference type="ARBA" id="ARBA00022692"/>
    </source>
</evidence>
<evidence type="ECO:0000256" key="5">
    <source>
        <dbReference type="ARBA" id="ARBA00022729"/>
    </source>
</evidence>
<dbReference type="Proteomes" id="UP001176961">
    <property type="component" value="Unassembled WGS sequence"/>
</dbReference>
<feature type="disulfide bond" evidence="13">
    <location>
        <begin position="2689"/>
        <end position="2707"/>
    </location>
</feature>
<accession>A0AA36GPF3</accession>
<dbReference type="SMART" id="SM00135">
    <property type="entry name" value="LY"/>
    <property type="match status" value="19"/>
</dbReference>
<dbReference type="InterPro" id="IPR023415">
    <property type="entry name" value="LDLR_class-A_CS"/>
</dbReference>
<feature type="disulfide bond" evidence="13">
    <location>
        <begin position="1033"/>
        <end position="1048"/>
    </location>
</feature>
<feature type="domain" description="EGF-like" evidence="19">
    <location>
        <begin position="1904"/>
        <end position="1938"/>
    </location>
</feature>
<keyword evidence="21" id="KW-1185">Reference proteome</keyword>
<keyword evidence="11" id="KW-0675">Receptor</keyword>
<dbReference type="InterPro" id="IPR000033">
    <property type="entry name" value="LDLR_classB_rpt"/>
</dbReference>
<evidence type="ECO:0000256" key="17">
    <source>
        <dbReference type="SAM" id="SignalP"/>
    </source>
</evidence>
<dbReference type="GO" id="GO:0042562">
    <property type="term" value="F:hormone binding"/>
    <property type="evidence" value="ECO:0007669"/>
    <property type="project" value="TreeGrafter"/>
</dbReference>
<dbReference type="Pfam" id="PF00058">
    <property type="entry name" value="Ldl_recept_b"/>
    <property type="match status" value="2"/>
</dbReference>
<feature type="disulfide bond" evidence="13">
    <location>
        <begin position="79"/>
        <end position="97"/>
    </location>
</feature>
<dbReference type="CDD" id="cd00112">
    <property type="entry name" value="LDLa"/>
    <property type="match status" value="18"/>
</dbReference>
<keyword evidence="6" id="KW-0677">Repeat</keyword>
<evidence type="ECO:0000256" key="15">
    <source>
        <dbReference type="SAM" id="MobiDB-lite"/>
    </source>
</evidence>
<dbReference type="FunFam" id="2.120.10.30:FF:000241">
    <property type="entry name" value="Low-density lipoprotein receptor-related protein 6"/>
    <property type="match status" value="1"/>
</dbReference>
<dbReference type="PRINTS" id="PR00261">
    <property type="entry name" value="LDLRECEPTOR"/>
</dbReference>
<dbReference type="InterPro" id="IPR036055">
    <property type="entry name" value="LDL_receptor-like_sf"/>
</dbReference>
<feature type="domain" description="EGF-like" evidence="19">
    <location>
        <begin position="154"/>
        <end position="190"/>
    </location>
</feature>
<gene>
    <name evidence="20" type="ORF">CYNAS_LOCUS7761</name>
</gene>
<evidence type="ECO:0000256" key="11">
    <source>
        <dbReference type="ARBA" id="ARBA00023170"/>
    </source>
</evidence>
<feature type="disulfide bond" evidence="13">
    <location>
        <begin position="2646"/>
        <end position="2658"/>
    </location>
</feature>
<evidence type="ECO:0000256" key="1">
    <source>
        <dbReference type="ARBA" id="ARBA00004167"/>
    </source>
</evidence>
<feature type="domain" description="EGF-like" evidence="19">
    <location>
        <begin position="2533"/>
        <end position="2569"/>
    </location>
</feature>
<feature type="disulfide bond" evidence="13">
    <location>
        <begin position="2748"/>
        <end position="2763"/>
    </location>
</feature>
<evidence type="ECO:0000256" key="2">
    <source>
        <dbReference type="ARBA" id="ARBA00022536"/>
    </source>
</evidence>
<dbReference type="PANTHER" id="PTHR22722:SF5">
    <property type="entry name" value="LOW-DENSITY LIPOPROTEIN RECEPTOR-RELATED PROTEIN 1B"/>
    <property type="match status" value="1"/>
</dbReference>
<feature type="domain" description="EGF-like calcium-binding" evidence="18">
    <location>
        <begin position="1905"/>
        <end position="1938"/>
    </location>
</feature>
<dbReference type="InterPro" id="IPR000742">
    <property type="entry name" value="EGF"/>
</dbReference>
<keyword evidence="4 16" id="KW-0812">Transmembrane</keyword>
<keyword evidence="7" id="KW-0106">Calcium</keyword>
<feature type="disulfide bond" evidence="13">
    <location>
        <begin position="1207"/>
        <end position="1222"/>
    </location>
</feature>
<dbReference type="PROSITE" id="PS01209">
    <property type="entry name" value="LDLRA_1"/>
    <property type="match status" value="8"/>
</dbReference>
<organism evidence="20 21">
    <name type="scientific">Cylicocyclus nassatus</name>
    <name type="common">Nematode worm</name>
    <dbReference type="NCBI Taxonomy" id="53992"/>
    <lineage>
        <taxon>Eukaryota</taxon>
        <taxon>Metazoa</taxon>
        <taxon>Ecdysozoa</taxon>
        <taxon>Nematoda</taxon>
        <taxon>Chromadorea</taxon>
        <taxon>Rhabditida</taxon>
        <taxon>Rhabditina</taxon>
        <taxon>Rhabditomorpha</taxon>
        <taxon>Strongyloidea</taxon>
        <taxon>Strongylidae</taxon>
        <taxon>Cylicocyclus</taxon>
    </lineage>
</organism>
<evidence type="ECO:0000256" key="8">
    <source>
        <dbReference type="ARBA" id="ARBA00022989"/>
    </source>
</evidence>
<feature type="repeat" description="LDL-receptor class B" evidence="14">
    <location>
        <begin position="1498"/>
        <end position="1540"/>
    </location>
</feature>
<dbReference type="InterPro" id="IPR002172">
    <property type="entry name" value="LDrepeatLR_classA_rpt"/>
</dbReference>
<feature type="domain" description="EGF-like" evidence="19">
    <location>
        <begin position="1592"/>
        <end position="1629"/>
    </location>
</feature>
<dbReference type="Gene3D" id="4.10.400.10">
    <property type="entry name" value="Low-density Lipoprotein Receptor"/>
    <property type="match status" value="20"/>
</dbReference>
<evidence type="ECO:0000259" key="19">
    <source>
        <dbReference type="SMART" id="SM00181"/>
    </source>
</evidence>
<feature type="disulfide bond" evidence="13">
    <location>
        <begin position="931"/>
        <end position="943"/>
    </location>
</feature>
<feature type="disulfide bond" evidence="13">
    <location>
        <begin position="994"/>
        <end position="1009"/>
    </location>
</feature>
<evidence type="ECO:0000256" key="6">
    <source>
        <dbReference type="ARBA" id="ARBA00022737"/>
    </source>
</evidence>
<feature type="disulfide bond" evidence="13">
    <location>
        <begin position="2682"/>
        <end position="2694"/>
    </location>
</feature>
<feature type="disulfide bond" evidence="13">
    <location>
        <begin position="2701"/>
        <end position="2716"/>
    </location>
</feature>
<feature type="domain" description="EGF-like" evidence="19">
    <location>
        <begin position="516"/>
        <end position="548"/>
    </location>
</feature>
<feature type="domain" description="EGF-like" evidence="19">
    <location>
        <begin position="3079"/>
        <end position="3115"/>
    </location>
</feature>
<feature type="disulfide bond" evidence="13">
    <location>
        <begin position="2665"/>
        <end position="2680"/>
    </location>
</feature>
<evidence type="ECO:0000256" key="13">
    <source>
        <dbReference type="PROSITE-ProRule" id="PRU00124"/>
    </source>
</evidence>
<keyword evidence="10 13" id="KW-1015">Disulfide bond</keyword>
<evidence type="ECO:0000256" key="10">
    <source>
        <dbReference type="ARBA" id="ARBA00023157"/>
    </source>
</evidence>
<evidence type="ECO:0000313" key="21">
    <source>
        <dbReference type="Proteomes" id="UP001176961"/>
    </source>
</evidence>
<dbReference type="GO" id="GO:0005509">
    <property type="term" value="F:calcium ion binding"/>
    <property type="evidence" value="ECO:0007669"/>
    <property type="project" value="InterPro"/>
</dbReference>
<evidence type="ECO:0000256" key="14">
    <source>
        <dbReference type="PROSITE-ProRule" id="PRU00461"/>
    </source>
</evidence>
<feature type="disulfide bond" evidence="13">
    <location>
        <begin position="2653"/>
        <end position="2671"/>
    </location>
</feature>
<feature type="disulfide bond" evidence="13">
    <location>
        <begin position="1014"/>
        <end position="1026"/>
    </location>
</feature>
<dbReference type="FunFam" id="4.10.400.10:FF:000113">
    <property type="entry name" value="Low-density lipoprotein receptor-related protein 8"/>
    <property type="match status" value="1"/>
</dbReference>
<feature type="disulfide bond" evidence="13">
    <location>
        <begin position="2866"/>
        <end position="2884"/>
    </location>
</feature>
<feature type="disulfide bond" evidence="13">
    <location>
        <begin position="2824"/>
        <end position="2842"/>
    </location>
</feature>
<feature type="domain" description="EGF-like" evidence="19">
    <location>
        <begin position="1274"/>
        <end position="1310"/>
    </location>
</feature>
<name>A0AA36GPF3_CYLNA</name>
<feature type="signal peptide" evidence="17">
    <location>
        <begin position="1"/>
        <end position="24"/>
    </location>
</feature>
<feature type="disulfide bond" evidence="13">
    <location>
        <begin position="1118"/>
        <end position="1133"/>
    </location>
</feature>